<evidence type="ECO:0000313" key="6">
    <source>
        <dbReference type="EMBL" id="WAH36721.1"/>
    </source>
</evidence>
<dbReference type="InterPro" id="IPR003439">
    <property type="entry name" value="ABC_transporter-like_ATP-bd"/>
</dbReference>
<reference evidence="6" key="1">
    <citation type="submission" date="2022-08" db="EMBL/GenBank/DDBJ databases">
        <title>Alicyclobacillus dauci DSM2870, complete genome.</title>
        <authorList>
            <person name="Wang Q."/>
            <person name="Cai R."/>
            <person name="Wang Z."/>
        </authorList>
    </citation>
    <scope>NUCLEOTIDE SEQUENCE</scope>
    <source>
        <strain evidence="6">DSM 28700</strain>
    </source>
</reference>
<dbReference type="InterPro" id="IPR017871">
    <property type="entry name" value="ABC_transporter-like_CS"/>
</dbReference>
<protein>
    <submittedName>
        <fullName evidence="6">ABC transporter ATP-binding protein</fullName>
    </submittedName>
</protein>
<dbReference type="PROSITE" id="PS00211">
    <property type="entry name" value="ABC_TRANSPORTER_1"/>
    <property type="match status" value="1"/>
</dbReference>
<sequence>MAEPAVFAKGLTKEYTNGKGCHDIHLTLPNGEVFGLLGPNGAGKSTFVKMLVGLLHKTAGEVKVFGLPPGRPESRRKIGYLPELFRFQDWLTGYEVLQFHARLAGVDKSAMHRQVDRVLELVGLGDRRTERVRSYSKGMQQRLGLACALVGDPQLIILDEPVSALDPGGRHEVRSILTGLRDEGKTVLLNTHLLEDVEAVCSTVGLLSEGKLQAHGRVDDILHKGREWIFTIGGMEPDLLLQLGQETGVRFHIESVVDEVTTLVGVIDEPAKLGYVNDVIHRLGMTIYTVSERSGRLENWFLQLTSTKGH</sequence>
<dbReference type="SUPFAM" id="SSF52540">
    <property type="entry name" value="P-loop containing nucleoside triphosphate hydrolases"/>
    <property type="match status" value="1"/>
</dbReference>
<dbReference type="PANTHER" id="PTHR43335:SF2">
    <property type="entry name" value="ABC TRANSPORTER, ATP-BINDING PROTEIN"/>
    <property type="match status" value="1"/>
</dbReference>
<evidence type="ECO:0000256" key="2">
    <source>
        <dbReference type="ARBA" id="ARBA00022448"/>
    </source>
</evidence>
<accession>A0ABY6Z1L9</accession>
<dbReference type="EMBL" id="CP104064">
    <property type="protein sequence ID" value="WAH36721.1"/>
    <property type="molecule type" value="Genomic_DNA"/>
</dbReference>
<evidence type="ECO:0000259" key="5">
    <source>
        <dbReference type="PROSITE" id="PS50893"/>
    </source>
</evidence>
<evidence type="ECO:0000256" key="4">
    <source>
        <dbReference type="ARBA" id="ARBA00022840"/>
    </source>
</evidence>
<keyword evidence="7" id="KW-1185">Reference proteome</keyword>
<evidence type="ECO:0000256" key="3">
    <source>
        <dbReference type="ARBA" id="ARBA00022741"/>
    </source>
</evidence>
<evidence type="ECO:0000313" key="7">
    <source>
        <dbReference type="Proteomes" id="UP001164803"/>
    </source>
</evidence>
<dbReference type="PANTHER" id="PTHR43335">
    <property type="entry name" value="ABC TRANSPORTER, ATP-BINDING PROTEIN"/>
    <property type="match status" value="1"/>
</dbReference>
<keyword evidence="4 6" id="KW-0067">ATP-binding</keyword>
<dbReference type="PROSITE" id="PS50893">
    <property type="entry name" value="ABC_TRANSPORTER_2"/>
    <property type="match status" value="1"/>
</dbReference>
<dbReference type="GO" id="GO:0005524">
    <property type="term" value="F:ATP binding"/>
    <property type="evidence" value="ECO:0007669"/>
    <property type="project" value="UniProtKB-KW"/>
</dbReference>
<evidence type="ECO:0000256" key="1">
    <source>
        <dbReference type="ARBA" id="ARBA00005417"/>
    </source>
</evidence>
<dbReference type="SMART" id="SM00382">
    <property type="entry name" value="AAA"/>
    <property type="match status" value="1"/>
</dbReference>
<dbReference type="RefSeq" id="WP_268044098.1">
    <property type="nucleotide sequence ID" value="NZ_CP104064.1"/>
</dbReference>
<dbReference type="Pfam" id="PF00005">
    <property type="entry name" value="ABC_tran"/>
    <property type="match status" value="1"/>
</dbReference>
<name>A0ABY6Z1L9_9BACL</name>
<dbReference type="InterPro" id="IPR027417">
    <property type="entry name" value="P-loop_NTPase"/>
</dbReference>
<feature type="domain" description="ABC transporter" evidence="5">
    <location>
        <begin position="6"/>
        <end position="234"/>
    </location>
</feature>
<dbReference type="InterPro" id="IPR003593">
    <property type="entry name" value="AAA+_ATPase"/>
</dbReference>
<keyword evidence="3" id="KW-0547">Nucleotide-binding</keyword>
<comment type="similarity">
    <text evidence="1">Belongs to the ABC transporter superfamily.</text>
</comment>
<organism evidence="6 7">
    <name type="scientific">Alicyclobacillus dauci</name>
    <dbReference type="NCBI Taxonomy" id="1475485"/>
    <lineage>
        <taxon>Bacteria</taxon>
        <taxon>Bacillati</taxon>
        <taxon>Bacillota</taxon>
        <taxon>Bacilli</taxon>
        <taxon>Bacillales</taxon>
        <taxon>Alicyclobacillaceae</taxon>
        <taxon>Alicyclobacillus</taxon>
    </lineage>
</organism>
<proteinExistence type="inferred from homology"/>
<dbReference type="Gene3D" id="3.40.50.300">
    <property type="entry name" value="P-loop containing nucleotide triphosphate hydrolases"/>
    <property type="match status" value="1"/>
</dbReference>
<gene>
    <name evidence="6" type="ORF">NZD86_21520</name>
</gene>
<dbReference type="Proteomes" id="UP001164803">
    <property type="component" value="Chromosome"/>
</dbReference>
<keyword evidence="2" id="KW-0813">Transport</keyword>